<keyword evidence="6" id="KW-1185">Reference proteome</keyword>
<evidence type="ECO:0000313" key="6">
    <source>
        <dbReference type="Proteomes" id="UP000186323"/>
    </source>
</evidence>
<dbReference type="EC" id="2.7.7.65" evidence="1"/>
<name>A0A1K1LFA3_9BACT</name>
<gene>
    <name evidence="5" type="ORF">DESPIGER_1553</name>
</gene>
<dbReference type="NCBIfam" id="TIGR00254">
    <property type="entry name" value="GGDEF"/>
    <property type="match status" value="1"/>
</dbReference>
<dbReference type="KEGG" id="dpg:DESPIGER_1553"/>
<dbReference type="AlphaFoldDB" id="A0A1K1LFA3"/>
<feature type="transmembrane region" description="Helical" evidence="3">
    <location>
        <begin position="264"/>
        <end position="287"/>
    </location>
</feature>
<dbReference type="EMBL" id="LT630450">
    <property type="protein sequence ID" value="SFV73393.1"/>
    <property type="molecule type" value="Genomic_DNA"/>
</dbReference>
<dbReference type="GO" id="GO:0052621">
    <property type="term" value="F:diguanylate cyclase activity"/>
    <property type="evidence" value="ECO:0007669"/>
    <property type="project" value="UniProtKB-EC"/>
</dbReference>
<dbReference type="GO" id="GO:0005886">
    <property type="term" value="C:plasma membrane"/>
    <property type="evidence" value="ECO:0007669"/>
    <property type="project" value="TreeGrafter"/>
</dbReference>
<reference evidence="6" key="1">
    <citation type="submission" date="2016-10" db="EMBL/GenBank/DDBJ databases">
        <authorList>
            <person name="Wegmann U."/>
        </authorList>
    </citation>
    <scope>NUCLEOTIDE SEQUENCE [LARGE SCALE GENOMIC DNA]</scope>
</reference>
<evidence type="ECO:0000256" key="1">
    <source>
        <dbReference type="ARBA" id="ARBA00012528"/>
    </source>
</evidence>
<dbReference type="SUPFAM" id="SSF55073">
    <property type="entry name" value="Nucleotide cyclase"/>
    <property type="match status" value="1"/>
</dbReference>
<feature type="domain" description="GGDEF" evidence="4">
    <location>
        <begin position="383"/>
        <end position="519"/>
    </location>
</feature>
<accession>A0A1K1LFA3</accession>
<dbReference type="InterPro" id="IPR050469">
    <property type="entry name" value="Diguanylate_Cyclase"/>
</dbReference>
<dbReference type="RefSeq" id="WP_072335099.1">
    <property type="nucleotide sequence ID" value="NZ_CALJDE010000064.1"/>
</dbReference>
<dbReference type="GO" id="GO:0043709">
    <property type="term" value="P:cell adhesion involved in single-species biofilm formation"/>
    <property type="evidence" value="ECO:0007669"/>
    <property type="project" value="TreeGrafter"/>
</dbReference>
<keyword evidence="3" id="KW-0812">Transmembrane</keyword>
<proteinExistence type="predicted"/>
<dbReference type="PANTHER" id="PTHR45138">
    <property type="entry name" value="REGULATORY COMPONENTS OF SENSORY TRANSDUCTION SYSTEM"/>
    <property type="match status" value="1"/>
</dbReference>
<dbReference type="OrthoDB" id="9778432at2"/>
<dbReference type="InterPro" id="IPR000160">
    <property type="entry name" value="GGDEF_dom"/>
</dbReference>
<keyword evidence="3" id="KW-0472">Membrane</keyword>
<protein>
    <recommendedName>
        <fullName evidence="1">diguanylate cyclase</fullName>
        <ecNumber evidence="1">2.7.7.65</ecNumber>
    </recommendedName>
</protein>
<keyword evidence="3" id="KW-1133">Transmembrane helix</keyword>
<dbReference type="CDD" id="cd01949">
    <property type="entry name" value="GGDEF"/>
    <property type="match status" value="1"/>
</dbReference>
<evidence type="ECO:0000256" key="3">
    <source>
        <dbReference type="SAM" id="Phobius"/>
    </source>
</evidence>
<feature type="transmembrane region" description="Helical" evidence="3">
    <location>
        <begin position="15"/>
        <end position="38"/>
    </location>
</feature>
<dbReference type="InterPro" id="IPR043128">
    <property type="entry name" value="Rev_trsase/Diguanyl_cyclase"/>
</dbReference>
<organism evidence="5 6">
    <name type="scientific">Desulfovibrio piger</name>
    <dbReference type="NCBI Taxonomy" id="901"/>
    <lineage>
        <taxon>Bacteria</taxon>
        <taxon>Pseudomonadati</taxon>
        <taxon>Thermodesulfobacteriota</taxon>
        <taxon>Desulfovibrionia</taxon>
        <taxon>Desulfovibrionales</taxon>
        <taxon>Desulfovibrionaceae</taxon>
        <taxon>Desulfovibrio</taxon>
    </lineage>
</organism>
<dbReference type="FunFam" id="3.30.70.270:FF:000001">
    <property type="entry name" value="Diguanylate cyclase domain protein"/>
    <property type="match status" value="1"/>
</dbReference>
<dbReference type="SMART" id="SM00267">
    <property type="entry name" value="GGDEF"/>
    <property type="match status" value="1"/>
</dbReference>
<evidence type="ECO:0000313" key="5">
    <source>
        <dbReference type="EMBL" id="SFV73393.1"/>
    </source>
</evidence>
<dbReference type="Pfam" id="PF00990">
    <property type="entry name" value="GGDEF"/>
    <property type="match status" value="1"/>
</dbReference>
<comment type="catalytic activity">
    <reaction evidence="2">
        <text>2 GTP = 3',3'-c-di-GMP + 2 diphosphate</text>
        <dbReference type="Rhea" id="RHEA:24898"/>
        <dbReference type="ChEBI" id="CHEBI:33019"/>
        <dbReference type="ChEBI" id="CHEBI:37565"/>
        <dbReference type="ChEBI" id="CHEBI:58805"/>
        <dbReference type="EC" id="2.7.7.65"/>
    </reaction>
</comment>
<dbReference type="PANTHER" id="PTHR45138:SF9">
    <property type="entry name" value="DIGUANYLATE CYCLASE DGCM-RELATED"/>
    <property type="match status" value="1"/>
</dbReference>
<evidence type="ECO:0000256" key="2">
    <source>
        <dbReference type="ARBA" id="ARBA00034247"/>
    </source>
</evidence>
<dbReference type="Proteomes" id="UP000186323">
    <property type="component" value="Chromosome I"/>
</dbReference>
<dbReference type="Gene3D" id="3.30.70.270">
    <property type="match status" value="1"/>
</dbReference>
<sequence length="533" mass="59961">MIGFIRNKPLPARRYLALLVLPWCVMLLLAVAVLWPYLARFRTTVEALQDVQLPGILEAQRTRTNLNMLRKQLAIIYLAEAPLERRRARLHAEALLAGMEHDPSPVAAEVLELGPRIRQLYDICMKADRGLSRLHRHEMELMLALNRLELATGRDLSGEVIFSHTGRDGVRHGRKAFDEMQRLLAPVERVCAASADLRDICDLLGQRRLALVGAWEEKLAADARARAQWQALEDTLLHLVNVISSRELQRSLEEAESLSHSTKYIVWSIFFFTLGLLAFLLVLLLLLRRDLLRPLVRIAGNLSRLRDGMQPEPIPAVRITELQEVVDIMPDLGGYLGSLRERSCRLEQEKAAYSRMSFMDSLTGIANRRALDMRLAGLADLRRAVSLIMLDVDLFKIYNDTLGHQEGDVCLHRVAQVMRGCLRGGDREIFRYGGEEFAVVLEEVPPEHALHVAERLRQAVEQLDIPHPGSPAGHVTISLGVAAVEELTPETLPRLLETADSALYRAKERGRNRAHLAGEVVKKSACLAADDRL</sequence>
<dbReference type="GO" id="GO:1902201">
    <property type="term" value="P:negative regulation of bacterial-type flagellum-dependent cell motility"/>
    <property type="evidence" value="ECO:0007669"/>
    <property type="project" value="TreeGrafter"/>
</dbReference>
<dbReference type="PROSITE" id="PS50887">
    <property type="entry name" value="GGDEF"/>
    <property type="match status" value="1"/>
</dbReference>
<evidence type="ECO:0000259" key="4">
    <source>
        <dbReference type="PROSITE" id="PS50887"/>
    </source>
</evidence>
<dbReference type="InterPro" id="IPR029787">
    <property type="entry name" value="Nucleotide_cyclase"/>
</dbReference>